<gene>
    <name evidence="2" type="ORF">NCTC13336_01604</name>
</gene>
<sequence length="73" mass="8104">MFSDSAQPSARKNRVRRLGGTPHPNGHITRHAEAMQGVPYSDARVPLRIRNFADRRANAGGRLKNKKHIPPPA</sequence>
<accession>A0A377R3D7</accession>
<dbReference type="AlphaFoldDB" id="A0A377R3D7"/>
<evidence type="ECO:0000256" key="1">
    <source>
        <dbReference type="SAM" id="MobiDB-lite"/>
    </source>
</evidence>
<feature type="compositionally biased region" description="Polar residues" evidence="1">
    <location>
        <begin position="1"/>
        <end position="10"/>
    </location>
</feature>
<name>A0A377R3D7_9NEIS</name>
<dbReference type="RefSeq" id="WP_115308616.1">
    <property type="nucleotide sequence ID" value="NZ_UGJJ01000002.1"/>
</dbReference>
<keyword evidence="3" id="KW-1185">Reference proteome</keyword>
<proteinExistence type="predicted"/>
<reference evidence="2 3" key="1">
    <citation type="submission" date="2018-06" db="EMBL/GenBank/DDBJ databases">
        <authorList>
            <consortium name="Pathogen Informatics"/>
            <person name="Doyle S."/>
        </authorList>
    </citation>
    <scope>NUCLEOTIDE SEQUENCE [LARGE SCALE GENOMIC DNA]</scope>
    <source>
        <strain evidence="2 3">NCTC13336</strain>
    </source>
</reference>
<organism evidence="2 3">
    <name type="scientific">Kingella potus</name>
    <dbReference type="NCBI Taxonomy" id="265175"/>
    <lineage>
        <taxon>Bacteria</taxon>
        <taxon>Pseudomonadati</taxon>
        <taxon>Pseudomonadota</taxon>
        <taxon>Betaproteobacteria</taxon>
        <taxon>Neisseriales</taxon>
        <taxon>Neisseriaceae</taxon>
        <taxon>Kingella</taxon>
    </lineage>
</organism>
<feature type="region of interest" description="Disordered" evidence="1">
    <location>
        <begin position="1"/>
        <end position="29"/>
    </location>
</feature>
<dbReference type="Proteomes" id="UP000254293">
    <property type="component" value="Unassembled WGS sequence"/>
</dbReference>
<dbReference type="EMBL" id="UGJJ01000002">
    <property type="protein sequence ID" value="STR02724.1"/>
    <property type="molecule type" value="Genomic_DNA"/>
</dbReference>
<evidence type="ECO:0000313" key="2">
    <source>
        <dbReference type="EMBL" id="STR02724.1"/>
    </source>
</evidence>
<evidence type="ECO:0000313" key="3">
    <source>
        <dbReference type="Proteomes" id="UP000254293"/>
    </source>
</evidence>
<protein>
    <submittedName>
        <fullName evidence="2">Uncharacterized protein</fullName>
    </submittedName>
</protein>